<dbReference type="AlphaFoldDB" id="A0A212LTL0"/>
<keyword evidence="2" id="KW-0436">Ligase</keyword>
<protein>
    <submittedName>
        <fullName evidence="2">AMP-dependent synthetase and ligase</fullName>
    </submittedName>
</protein>
<reference evidence="2" key="1">
    <citation type="submission" date="2016-08" db="EMBL/GenBank/DDBJ databases">
        <authorList>
            <person name="Seilhamer J.J."/>
        </authorList>
    </citation>
    <scope>NUCLEOTIDE SEQUENCE</scope>
    <source>
        <strain evidence="2">86</strain>
    </source>
</reference>
<dbReference type="Gene3D" id="3.40.50.12780">
    <property type="entry name" value="N-terminal domain of ligase-like"/>
    <property type="match status" value="1"/>
</dbReference>
<dbReference type="SUPFAM" id="SSF56801">
    <property type="entry name" value="Acetyl-CoA synthetase-like"/>
    <property type="match status" value="1"/>
</dbReference>
<dbReference type="InterPro" id="IPR000873">
    <property type="entry name" value="AMP-dep_synth/lig_dom"/>
</dbReference>
<gene>
    <name evidence="2" type="ORF">KL86SPO_31096</name>
</gene>
<sequence length="452" mass="49426">MTAGLMVTPLDGWIAGRTGAAGGRMTRAELEVYQLARLNATIAQVRHMSSFYRRHFVAMGANGLTCLEELADYPLTTPADVMEHAGAMICGSQGDISRVVTLTTSGTTGKPKRLYFTSSDQKLTIDFFGCGMSTLVGPGDKTMILLPGERPGSVGELLFQGLLGIGARPVAYGLVQNLDDAVRTMCREEAVCLVGVPVQILAMARYWENWKENRWAPRCALLSTDYVSAAIVSELRRIWDCEVYEHYGMTEMGLGGGLECAAHQGYHLREDDLYFEIINPASARPCPDGEYGEVVFTTLTRQGMPLIRYRTGDISRFIVEPCPCGSRLRRLERVYSRQEGQVYFGPGWPPVTMAELDEVLFPLPGLVDFTVSIVDAGQAAELTLVVEVLPEALPLDKSAILFAVRQLPAIRLAEQEGRLALTAEAHCRLSLAPGKRSIRIVDQTGKEAQSAG</sequence>
<dbReference type="GO" id="GO:0016874">
    <property type="term" value="F:ligase activity"/>
    <property type="evidence" value="ECO:0007669"/>
    <property type="project" value="UniProtKB-KW"/>
</dbReference>
<organism evidence="2">
    <name type="scientific">uncultured Sporomusa sp</name>
    <dbReference type="NCBI Taxonomy" id="307249"/>
    <lineage>
        <taxon>Bacteria</taxon>
        <taxon>Bacillati</taxon>
        <taxon>Bacillota</taxon>
        <taxon>Negativicutes</taxon>
        <taxon>Selenomonadales</taxon>
        <taxon>Sporomusaceae</taxon>
        <taxon>Sporomusa</taxon>
        <taxon>environmental samples</taxon>
    </lineage>
</organism>
<dbReference type="EMBL" id="FMJE01000003">
    <property type="protein sequence ID" value="SCM80918.1"/>
    <property type="molecule type" value="Genomic_DNA"/>
</dbReference>
<evidence type="ECO:0000259" key="1">
    <source>
        <dbReference type="Pfam" id="PF00501"/>
    </source>
</evidence>
<dbReference type="RefSeq" id="WP_288184106.1">
    <property type="nucleotide sequence ID" value="NZ_LT608335.1"/>
</dbReference>
<dbReference type="PANTHER" id="PTHR36932">
    <property type="entry name" value="CAPSULAR POLYSACCHARIDE BIOSYNTHESIS PROTEIN"/>
    <property type="match status" value="1"/>
</dbReference>
<dbReference type="PANTHER" id="PTHR36932:SF1">
    <property type="entry name" value="CAPSULAR POLYSACCHARIDE BIOSYNTHESIS PROTEIN"/>
    <property type="match status" value="1"/>
</dbReference>
<proteinExistence type="predicted"/>
<dbReference type="NCBIfam" id="NF045666">
    <property type="entry name" value="DVU1553_fam_AMP"/>
    <property type="match status" value="1"/>
</dbReference>
<dbReference type="Pfam" id="PF00501">
    <property type="entry name" value="AMP-binding"/>
    <property type="match status" value="1"/>
</dbReference>
<dbReference type="InterPro" id="IPR053158">
    <property type="entry name" value="CapK_Type1_Caps_Biosynth"/>
</dbReference>
<feature type="domain" description="AMP-dependent synthetase/ligase" evidence="1">
    <location>
        <begin position="102"/>
        <end position="296"/>
    </location>
</feature>
<dbReference type="InterPro" id="IPR042099">
    <property type="entry name" value="ANL_N_sf"/>
</dbReference>
<accession>A0A212LTL0</accession>
<name>A0A212LTL0_9FIRM</name>
<evidence type="ECO:0000313" key="2">
    <source>
        <dbReference type="EMBL" id="SCM80918.1"/>
    </source>
</evidence>